<sequence>MSRFNISCTDSRELIVLTFSITKHGVLNAEKEESKKKKPRILCLHGYGGSGEIFKKVIFRWPESITGKLDLVFLDGTFPAQAGKSTREGFFDPPYFVWFQSNKDFKECLEYIEDFMLKHGPFDGVLGFSQVIIFC</sequence>
<proteinExistence type="predicted"/>
<organism evidence="2 3">
    <name type="scientific">Solanum pennellii</name>
    <name type="common">Tomato</name>
    <name type="synonym">Lycopersicon pennellii</name>
    <dbReference type="NCBI Taxonomy" id="28526"/>
    <lineage>
        <taxon>Eukaryota</taxon>
        <taxon>Viridiplantae</taxon>
        <taxon>Streptophyta</taxon>
        <taxon>Embryophyta</taxon>
        <taxon>Tracheophyta</taxon>
        <taxon>Spermatophyta</taxon>
        <taxon>Magnoliopsida</taxon>
        <taxon>eudicotyledons</taxon>
        <taxon>Gunneridae</taxon>
        <taxon>Pentapetalae</taxon>
        <taxon>asterids</taxon>
        <taxon>lamiids</taxon>
        <taxon>Solanales</taxon>
        <taxon>Solanaceae</taxon>
        <taxon>Solanoideae</taxon>
        <taxon>Solaneae</taxon>
        <taxon>Solanum</taxon>
        <taxon>Solanum subgen. Lycopersicon</taxon>
    </lineage>
</organism>
<dbReference type="InterPro" id="IPR005645">
    <property type="entry name" value="FSH-like_dom"/>
</dbReference>
<dbReference type="Pfam" id="PF03959">
    <property type="entry name" value="FSH1"/>
    <property type="match status" value="1"/>
</dbReference>
<accession>A0ABM1UZC9</accession>
<dbReference type="PANTHER" id="PTHR22778">
    <property type="entry name" value="OVARIAN CANCER GENE-2 PROTEIN-RELATED"/>
    <property type="match status" value="1"/>
</dbReference>
<evidence type="ECO:0000313" key="2">
    <source>
        <dbReference type="Proteomes" id="UP000694930"/>
    </source>
</evidence>
<protein>
    <submittedName>
        <fullName evidence="3">Esterase FUS5-like</fullName>
    </submittedName>
</protein>
<dbReference type="SUPFAM" id="SSF53474">
    <property type="entry name" value="alpha/beta-Hydrolases"/>
    <property type="match status" value="1"/>
</dbReference>
<reference evidence="3" key="2">
    <citation type="submission" date="2025-08" db="UniProtKB">
        <authorList>
            <consortium name="RefSeq"/>
        </authorList>
    </citation>
    <scope>IDENTIFICATION</scope>
</reference>
<dbReference type="Gene3D" id="3.40.50.1820">
    <property type="entry name" value="alpha/beta hydrolase"/>
    <property type="match status" value="1"/>
</dbReference>
<feature type="domain" description="Serine hydrolase" evidence="1">
    <location>
        <begin position="37"/>
        <end position="130"/>
    </location>
</feature>
<dbReference type="Proteomes" id="UP000694930">
    <property type="component" value="Chromosome 11"/>
</dbReference>
<dbReference type="PANTHER" id="PTHR22778:SF52">
    <property type="entry name" value="SERINE HYDROLASE FSH DOMAIN-CONTAINING PROTEIN"/>
    <property type="match status" value="1"/>
</dbReference>
<evidence type="ECO:0000313" key="3">
    <source>
        <dbReference type="RefSeq" id="XP_027768847.1"/>
    </source>
</evidence>
<name>A0ABM1UZC9_SOLPN</name>
<dbReference type="GeneID" id="114074898"/>
<dbReference type="InterPro" id="IPR029058">
    <property type="entry name" value="AB_hydrolase_fold"/>
</dbReference>
<evidence type="ECO:0000259" key="1">
    <source>
        <dbReference type="Pfam" id="PF03959"/>
    </source>
</evidence>
<keyword evidence="2" id="KW-1185">Reference proteome</keyword>
<dbReference type="RefSeq" id="XP_027768847.1">
    <property type="nucleotide sequence ID" value="XM_027913046.1"/>
</dbReference>
<reference evidence="2" key="1">
    <citation type="journal article" date="2014" name="Nat. Genet.">
        <title>The genome of the stress-tolerant wild tomato species Solanum pennellii.</title>
        <authorList>
            <person name="Bolger A."/>
            <person name="Scossa F."/>
            <person name="Bolger M.E."/>
            <person name="Lanz C."/>
            <person name="Maumus F."/>
            <person name="Tohge T."/>
            <person name="Quesneville H."/>
            <person name="Alseekh S."/>
            <person name="Sorensen I."/>
            <person name="Lichtenstein G."/>
            <person name="Fich E.A."/>
            <person name="Conte M."/>
            <person name="Keller H."/>
            <person name="Schneeberger K."/>
            <person name="Schwacke R."/>
            <person name="Ofner I."/>
            <person name="Vrebalov J."/>
            <person name="Xu Y."/>
            <person name="Osorio S."/>
            <person name="Aflitos S.A."/>
            <person name="Schijlen E."/>
            <person name="Jimenez-Gomez J.M."/>
            <person name="Ryngajllo M."/>
            <person name="Kimura S."/>
            <person name="Kumar R."/>
            <person name="Koenig D."/>
            <person name="Headland L.R."/>
            <person name="Maloof J.N."/>
            <person name="Sinha N."/>
            <person name="van Ham R.C."/>
            <person name="Lankhorst R.K."/>
            <person name="Mao L."/>
            <person name="Vogel A."/>
            <person name="Arsova B."/>
            <person name="Panstruga R."/>
            <person name="Fei Z."/>
            <person name="Rose J.K."/>
            <person name="Zamir D."/>
            <person name="Carrari F."/>
            <person name="Giovannoni J.J."/>
            <person name="Weigel D."/>
            <person name="Usadel B."/>
            <person name="Fernie A.R."/>
        </authorList>
    </citation>
    <scope>NUCLEOTIDE SEQUENCE [LARGE SCALE GENOMIC DNA]</scope>
    <source>
        <strain evidence="2">cv. LA0716</strain>
    </source>
</reference>
<gene>
    <name evidence="3" type="primary">LOC114074898</name>
</gene>